<dbReference type="GO" id="GO:0007229">
    <property type="term" value="P:integrin-mediated signaling pathway"/>
    <property type="evidence" value="ECO:0007669"/>
    <property type="project" value="UniProtKB-KW"/>
</dbReference>
<keyword evidence="7 14" id="KW-0130">Cell adhesion</keyword>
<feature type="disulfide bond" evidence="13">
    <location>
        <begin position="532"/>
        <end position="547"/>
    </location>
</feature>
<dbReference type="Pfam" id="PF07965">
    <property type="entry name" value="Integrin_B_tail"/>
    <property type="match status" value="1"/>
</dbReference>
<dbReference type="PROSITE" id="PS52047">
    <property type="entry name" value="I_EGF_2"/>
    <property type="match status" value="2"/>
</dbReference>
<organism evidence="20 21">
    <name type="scientific">Daphnia galeata</name>
    <dbReference type="NCBI Taxonomy" id="27404"/>
    <lineage>
        <taxon>Eukaryota</taxon>
        <taxon>Metazoa</taxon>
        <taxon>Ecdysozoa</taxon>
        <taxon>Arthropoda</taxon>
        <taxon>Crustacea</taxon>
        <taxon>Branchiopoda</taxon>
        <taxon>Diplostraca</taxon>
        <taxon>Cladocera</taxon>
        <taxon>Anomopoda</taxon>
        <taxon>Daphniidae</taxon>
        <taxon>Daphnia</taxon>
    </lineage>
</organism>
<evidence type="ECO:0000256" key="11">
    <source>
        <dbReference type="ARBA" id="ARBA00023157"/>
    </source>
</evidence>
<dbReference type="GO" id="GO:0033627">
    <property type="term" value="P:cell adhesion mediated by integrin"/>
    <property type="evidence" value="ECO:0007669"/>
    <property type="project" value="TreeGrafter"/>
</dbReference>
<dbReference type="Proteomes" id="UP000789390">
    <property type="component" value="Unassembled WGS sequence"/>
</dbReference>
<dbReference type="Pfam" id="PF07974">
    <property type="entry name" value="EGF_2"/>
    <property type="match status" value="1"/>
</dbReference>
<dbReference type="InterPro" id="IPR014836">
    <property type="entry name" value="Integrin_bsu_cyt_dom"/>
</dbReference>
<dbReference type="PROSITE" id="PS00243">
    <property type="entry name" value="I_EGF_1"/>
    <property type="match status" value="1"/>
</dbReference>
<dbReference type="PIRSF" id="PIRSF002512">
    <property type="entry name" value="Integrin_B"/>
    <property type="match status" value="1"/>
</dbReference>
<feature type="disulfide bond" evidence="13">
    <location>
        <begin position="480"/>
        <end position="519"/>
    </location>
</feature>
<feature type="disulfide bond" evidence="13">
    <location>
        <begin position="549"/>
        <end position="554"/>
    </location>
</feature>
<dbReference type="InterPro" id="IPR036349">
    <property type="entry name" value="Integrin_bsu_tail_dom_sf"/>
</dbReference>
<dbReference type="SUPFAM" id="SSF53300">
    <property type="entry name" value="vWA-like"/>
    <property type="match status" value="1"/>
</dbReference>
<feature type="chain" id="PRO_5035159118" description="Integrin beta" evidence="16">
    <location>
        <begin position="24"/>
        <end position="789"/>
    </location>
</feature>
<feature type="disulfide bond" evidence="13">
    <location>
        <begin position="527"/>
        <end position="562"/>
    </location>
</feature>
<feature type="signal peptide" evidence="16">
    <location>
        <begin position="1"/>
        <end position="23"/>
    </location>
</feature>
<dbReference type="InterPro" id="IPR012896">
    <property type="entry name" value="Integrin_bsu_tail"/>
</dbReference>
<dbReference type="FunFam" id="3.40.50.410:FF:000002">
    <property type="entry name" value="Integrin beta"/>
    <property type="match status" value="1"/>
</dbReference>
<dbReference type="Pfam" id="PF08725">
    <property type="entry name" value="Integrin_b_cyt"/>
    <property type="match status" value="1"/>
</dbReference>
<keyword evidence="3" id="KW-1003">Cell membrane</keyword>
<reference evidence="20" key="1">
    <citation type="submission" date="2021-11" db="EMBL/GenBank/DDBJ databases">
        <authorList>
            <person name="Schell T."/>
        </authorList>
    </citation>
    <scope>NUCLEOTIDE SEQUENCE</scope>
    <source>
        <strain evidence="20">M5</strain>
    </source>
</reference>
<evidence type="ECO:0000256" key="1">
    <source>
        <dbReference type="ARBA" id="ARBA00004251"/>
    </source>
</evidence>
<dbReference type="SMART" id="SM01241">
    <property type="entry name" value="Integrin_b_cyt"/>
    <property type="match status" value="1"/>
</dbReference>
<feature type="disulfide bond" evidence="13">
    <location>
        <begin position="35"/>
        <end position="44"/>
    </location>
</feature>
<evidence type="ECO:0000256" key="8">
    <source>
        <dbReference type="ARBA" id="ARBA00022989"/>
    </source>
</evidence>
<dbReference type="FunFam" id="2.10.25.10:FF:000043">
    <property type="entry name" value="Integrin beta"/>
    <property type="match status" value="1"/>
</dbReference>
<feature type="disulfide bond" evidence="13">
    <location>
        <begin position="568"/>
        <end position="573"/>
    </location>
</feature>
<dbReference type="Gene3D" id="2.60.40.1510">
    <property type="entry name" value="ntegrin, alpha v. Chain A, domain 3"/>
    <property type="match status" value="1"/>
</dbReference>
<accession>A0A8J2RRI4</accession>
<feature type="disulfide bond" evidence="13">
    <location>
        <begin position="392"/>
        <end position="403"/>
    </location>
</feature>
<comment type="similarity">
    <text evidence="2 14">Belongs to the integrin beta chain family.</text>
</comment>
<dbReference type="InterPro" id="IPR036465">
    <property type="entry name" value="vWFA_dom_sf"/>
</dbReference>
<feature type="disulfide bond" evidence="13">
    <location>
        <begin position="610"/>
        <end position="659"/>
    </location>
</feature>
<evidence type="ECO:0000313" key="20">
    <source>
        <dbReference type="EMBL" id="CAH0106058.1"/>
    </source>
</evidence>
<feature type="domain" description="Integrin beta subunit cytoplasmic" evidence="18">
    <location>
        <begin position="744"/>
        <end position="788"/>
    </location>
</feature>
<dbReference type="InterPro" id="IPR032695">
    <property type="entry name" value="Integrin_dom_sf"/>
</dbReference>
<proteinExistence type="inferred from homology"/>
<dbReference type="Pfam" id="PF23105">
    <property type="entry name" value="EGF_integrin"/>
    <property type="match status" value="1"/>
</dbReference>
<comment type="subcellular location">
    <subcellularLocation>
        <location evidence="1 14">Cell membrane</location>
        <topology evidence="1 14">Single-pass type I membrane protein</topology>
    </subcellularLocation>
</comment>
<feature type="disulfide bond" evidence="13">
    <location>
        <begin position="485"/>
        <end position="494"/>
    </location>
</feature>
<dbReference type="SUPFAM" id="SSF103575">
    <property type="entry name" value="Plexin repeat"/>
    <property type="match status" value="1"/>
</dbReference>
<dbReference type="GO" id="GO:0005925">
    <property type="term" value="C:focal adhesion"/>
    <property type="evidence" value="ECO:0007669"/>
    <property type="project" value="TreeGrafter"/>
</dbReference>
<feature type="disulfide bond" evidence="13">
    <location>
        <begin position="608"/>
        <end position="613"/>
    </location>
</feature>
<feature type="disulfide bond" evidence="13">
    <location>
        <begin position="525"/>
        <end position="530"/>
    </location>
</feature>
<dbReference type="Gene3D" id="1.20.5.100">
    <property type="entry name" value="Cytochrome c1, transmembrane anchor, C-terminal"/>
    <property type="match status" value="1"/>
</dbReference>
<evidence type="ECO:0000256" key="3">
    <source>
        <dbReference type="ARBA" id="ARBA00022475"/>
    </source>
</evidence>
<feature type="disulfide bond" evidence="13">
    <location>
        <begin position="615"/>
        <end position="624"/>
    </location>
</feature>
<name>A0A8J2RRI4_9CRUS</name>
<evidence type="ECO:0000259" key="18">
    <source>
        <dbReference type="SMART" id="SM01241"/>
    </source>
</evidence>
<dbReference type="GO" id="GO:0009986">
    <property type="term" value="C:cell surface"/>
    <property type="evidence" value="ECO:0007669"/>
    <property type="project" value="TreeGrafter"/>
</dbReference>
<dbReference type="SMART" id="SM01242">
    <property type="entry name" value="Integrin_B_tail"/>
    <property type="match status" value="1"/>
</dbReference>
<keyword evidence="21" id="KW-1185">Reference proteome</keyword>
<evidence type="ECO:0000256" key="12">
    <source>
        <dbReference type="ARBA" id="ARBA00023180"/>
    </source>
</evidence>
<evidence type="ECO:0000256" key="7">
    <source>
        <dbReference type="ARBA" id="ARBA00022889"/>
    </source>
</evidence>
<feature type="disulfide bond" evidence="13">
    <location>
        <begin position="38"/>
        <end position="69"/>
    </location>
</feature>
<evidence type="ECO:0000256" key="13">
    <source>
        <dbReference type="PIRSR" id="PIRSR002512-1"/>
    </source>
</evidence>
<evidence type="ECO:0000256" key="9">
    <source>
        <dbReference type="ARBA" id="ARBA00023037"/>
    </source>
</evidence>
<dbReference type="InterPro" id="IPR013111">
    <property type="entry name" value="EGF_extracell"/>
</dbReference>
<dbReference type="PANTHER" id="PTHR10082:SF60">
    <property type="entry name" value="INTEGRIN BETA-PS"/>
    <property type="match status" value="1"/>
</dbReference>
<keyword evidence="11 13" id="KW-1015">Disulfide bond</keyword>
<feature type="disulfide bond" evidence="13">
    <location>
        <begin position="663"/>
        <end position="691"/>
    </location>
</feature>
<evidence type="ECO:0000256" key="16">
    <source>
        <dbReference type="SAM" id="SignalP"/>
    </source>
</evidence>
<evidence type="ECO:0000259" key="17">
    <source>
        <dbReference type="SMART" id="SM00187"/>
    </source>
</evidence>
<dbReference type="AlphaFoldDB" id="A0A8J2RRI4"/>
<dbReference type="FunFam" id="2.10.25.10:FF:000155">
    <property type="entry name" value="Integrin beta"/>
    <property type="match status" value="1"/>
</dbReference>
<evidence type="ECO:0000256" key="6">
    <source>
        <dbReference type="ARBA" id="ARBA00022737"/>
    </source>
</evidence>
<feature type="disulfide bond" evidence="13">
    <location>
        <begin position="634"/>
        <end position="643"/>
    </location>
</feature>
<dbReference type="Pfam" id="PF00362">
    <property type="entry name" value="Integrin_beta"/>
    <property type="match status" value="1"/>
</dbReference>
<evidence type="ECO:0000256" key="10">
    <source>
        <dbReference type="ARBA" id="ARBA00023136"/>
    </source>
</evidence>
<feature type="disulfide bond" evidence="13">
    <location>
        <begin position="453"/>
        <end position="457"/>
    </location>
</feature>
<dbReference type="EMBL" id="CAKKLH010000212">
    <property type="protein sequence ID" value="CAH0106058.1"/>
    <property type="molecule type" value="Genomic_DNA"/>
</dbReference>
<keyword evidence="4 14" id="KW-0812">Transmembrane</keyword>
<feature type="disulfide bond" evidence="13">
    <location>
        <begin position="250"/>
        <end position="291"/>
    </location>
</feature>
<evidence type="ECO:0000256" key="4">
    <source>
        <dbReference type="ARBA" id="ARBA00022692"/>
    </source>
</evidence>
<dbReference type="Gene3D" id="2.10.25.10">
    <property type="entry name" value="Laminin"/>
    <property type="match status" value="4"/>
</dbReference>
<evidence type="ECO:0000313" key="21">
    <source>
        <dbReference type="Proteomes" id="UP000789390"/>
    </source>
</evidence>
<evidence type="ECO:0000256" key="15">
    <source>
        <dbReference type="SAM" id="Phobius"/>
    </source>
</evidence>
<dbReference type="GO" id="GO:0007160">
    <property type="term" value="P:cell-matrix adhesion"/>
    <property type="evidence" value="ECO:0007669"/>
    <property type="project" value="TreeGrafter"/>
</dbReference>
<dbReference type="InterPro" id="IPR057073">
    <property type="entry name" value="EGF_integrin_2"/>
</dbReference>
<dbReference type="InterPro" id="IPR002369">
    <property type="entry name" value="Integrin_bsu_VWA"/>
</dbReference>
<keyword evidence="10 15" id="KW-0472">Membrane</keyword>
<dbReference type="Gene3D" id="4.10.1240.30">
    <property type="match status" value="1"/>
</dbReference>
<keyword evidence="12" id="KW-0325">Glycoprotein</keyword>
<keyword evidence="9 14" id="KW-0401">Integrin</keyword>
<feature type="domain" description="Integrin beta subunit VWA" evidence="17">
    <location>
        <begin position="34"/>
        <end position="455"/>
    </location>
</feature>
<keyword evidence="8 15" id="KW-1133">Transmembrane helix</keyword>
<keyword evidence="5 16" id="KW-0732">Signal</keyword>
<dbReference type="InterPro" id="IPR015812">
    <property type="entry name" value="Integrin_bsu"/>
</dbReference>
<evidence type="ECO:0000256" key="14">
    <source>
        <dbReference type="RuleBase" id="RU000633"/>
    </source>
</evidence>
<dbReference type="PANTHER" id="PTHR10082">
    <property type="entry name" value="INTEGRIN BETA SUBUNIT"/>
    <property type="match status" value="1"/>
</dbReference>
<feature type="disulfide bond" evidence="13">
    <location>
        <begin position="570"/>
        <end position="602"/>
    </location>
</feature>
<gene>
    <name evidence="20" type="ORF">DGAL_LOCUS9207</name>
</gene>
<feature type="disulfide bond" evidence="13">
    <location>
        <begin position="575"/>
        <end position="584"/>
    </location>
</feature>
<evidence type="ECO:0000256" key="5">
    <source>
        <dbReference type="ARBA" id="ARBA00022729"/>
    </source>
</evidence>
<sequence length="789" mass="87567">MYSPHKIFWSIHIFLSFFIFSQGNSNDPCLSLTMCGECIRVPNCAWCSKASITKNETNRCQLRDRMESCPSESLIDPVPIYKIIEDIPVTRSNRRNDPTQLHPQRASLTNLRHGLVYNISLQYKVVEDYPADLYYLMDVSQSMLNDKENLVRLSESLVDAMRNLTKEFKIGFGSFVDKNVLPFVEKTTESCSPEAFQMGCALTYSFQHKLSISDNVTEFTGIVNSTKIVWTSNYDAPDGGFDALLQAMVCQDEIGWRKRSRRLIVFATDAHSHIAGNGRLGGIVKPNDGRCHLDATDNMYQKATSQDYPSLGQISQLAKKNDINLIFAVTDKVAPSYKEFQKVISGSSVGILDSDSENIVNLIRDSYKNISSSVEMTDTADAWVKVRYYTACKGTLVQENNKCDNLKIGDIVNFTISIEATECPTTISDQKTVIQIQPVGVNEVYTLHLEIVCDCPCERPGEPGFIINATQCNSGGNLQCGVCECDSSHTGNNCECSVDANISDLDSQCKPDNTTDVLCNNRGECVCGTCKCQDRPNQSEVISGKYCECDNFSCDRTDGNICSDHGECNCGQCLCYAGWQGNACDCRTTDDTCIPIGGGDVCSGNGVCKCGSCECSGNSQGQYCQDCPTCPSRCDEFTPCVQCEVFQTGPYMANNGAACNTECTYSIIVEDTVKVEQTSERDCSYENEQKCTVKFVYGFDSNGARRVRVQREPICTDPPAYMAIGLGLLGAIVLVGLALLLLFRFTTYLYDKREYARFLNEKENAKWSRENNPLYVDPTRTFKNPAYNS</sequence>
<dbReference type="SUPFAM" id="SSF69687">
    <property type="entry name" value="Integrin beta tail domain"/>
    <property type="match status" value="1"/>
</dbReference>
<feature type="disulfide bond" evidence="13">
    <location>
        <begin position="640"/>
        <end position="715"/>
    </location>
</feature>
<evidence type="ECO:0000256" key="2">
    <source>
        <dbReference type="ARBA" id="ARBA00007449"/>
    </source>
</evidence>
<dbReference type="Gene3D" id="3.40.50.410">
    <property type="entry name" value="von Willebrand factor, type A domain"/>
    <property type="match status" value="1"/>
</dbReference>
<dbReference type="GO" id="GO:0016477">
    <property type="term" value="P:cell migration"/>
    <property type="evidence" value="ECO:0007669"/>
    <property type="project" value="TreeGrafter"/>
</dbReference>
<comment type="caution">
    <text evidence="20">The sequence shown here is derived from an EMBL/GenBank/DDBJ whole genome shotgun (WGS) entry which is preliminary data.</text>
</comment>
<feature type="disulfide bond" evidence="13">
    <location>
        <begin position="586"/>
        <end position="593"/>
    </location>
</feature>
<dbReference type="PRINTS" id="PR01186">
    <property type="entry name" value="INTEGRINB"/>
</dbReference>
<feature type="disulfide bond" evidence="13">
    <location>
        <begin position="496"/>
        <end position="509"/>
    </location>
</feature>
<dbReference type="SUPFAM" id="SSF69179">
    <property type="entry name" value="Integrin domains"/>
    <property type="match status" value="1"/>
</dbReference>
<dbReference type="GO" id="GO:0008305">
    <property type="term" value="C:integrin complex"/>
    <property type="evidence" value="ECO:0007669"/>
    <property type="project" value="TreeGrafter"/>
</dbReference>
<dbReference type="SUPFAM" id="SSF57196">
    <property type="entry name" value="EGF/Laminin"/>
    <property type="match status" value="1"/>
</dbReference>
<dbReference type="FunFam" id="2.60.40.1510:FF:000033">
    <property type="entry name" value="Integrin beta"/>
    <property type="match status" value="1"/>
</dbReference>
<dbReference type="OrthoDB" id="410592at2759"/>
<feature type="disulfide bond" evidence="13">
    <location>
        <begin position="423"/>
        <end position="683"/>
    </location>
</feature>
<keyword evidence="6" id="KW-0677">Repeat</keyword>
<feature type="disulfide bond" evidence="13">
    <location>
        <begin position="47"/>
        <end position="60"/>
    </location>
</feature>
<dbReference type="GO" id="GO:0005178">
    <property type="term" value="F:integrin binding"/>
    <property type="evidence" value="ECO:0007669"/>
    <property type="project" value="TreeGrafter"/>
</dbReference>
<dbReference type="InterPro" id="IPR057243">
    <property type="entry name" value="Integrin_I-EGF_CS"/>
</dbReference>
<feature type="transmembrane region" description="Helical" evidence="15">
    <location>
        <begin position="720"/>
        <end position="743"/>
    </location>
</feature>
<protein>
    <recommendedName>
        <fullName evidence="14">Integrin beta</fullName>
    </recommendedName>
</protein>
<evidence type="ECO:0000259" key="19">
    <source>
        <dbReference type="SMART" id="SM01242"/>
    </source>
</evidence>
<dbReference type="SMART" id="SM00187">
    <property type="entry name" value="INB"/>
    <property type="match status" value="1"/>
</dbReference>
<dbReference type="GO" id="GO:0007157">
    <property type="term" value="P:heterophilic cell-cell adhesion via plasma membrane cell adhesion molecules"/>
    <property type="evidence" value="ECO:0007669"/>
    <property type="project" value="UniProtKB-ARBA"/>
</dbReference>
<feature type="disulfide bond" evidence="13">
    <location>
        <begin position="627"/>
        <end position="630"/>
    </location>
</feature>
<feature type="domain" description="Integrin beta subunit tail" evidence="19">
    <location>
        <begin position="634"/>
        <end position="720"/>
    </location>
</feature>